<dbReference type="RefSeq" id="WP_111346899.1">
    <property type="nucleotide sequence ID" value="NZ_JAIWKD010000008.1"/>
</dbReference>
<comment type="caution">
    <text evidence="1">The sequence shown here is derived from an EMBL/GenBank/DDBJ whole genome shotgun (WGS) entry which is preliminary data.</text>
</comment>
<dbReference type="InterPro" id="IPR041854">
    <property type="entry name" value="BFD-like_2Fe2S-bd_dom_sf"/>
</dbReference>
<proteinExistence type="predicted"/>
<dbReference type="Gene3D" id="1.10.10.1100">
    <property type="entry name" value="BFD-like [2Fe-2S]-binding domain"/>
    <property type="match status" value="1"/>
</dbReference>
<reference evidence="1 2" key="1">
    <citation type="submission" date="2018-05" db="EMBL/GenBank/DDBJ databases">
        <title>Acuticoccus sediminis sp. nov., isolated from deep-sea sediment of Indian Ocean.</title>
        <authorList>
            <person name="Liu X."/>
            <person name="Lai Q."/>
            <person name="Du Y."/>
            <person name="Sun F."/>
            <person name="Zhang X."/>
            <person name="Wang S."/>
            <person name="Shao Z."/>
        </authorList>
    </citation>
    <scope>NUCLEOTIDE SEQUENCE [LARGE SCALE GENOMIC DNA]</scope>
    <source>
        <strain evidence="1 2">PTG4-2</strain>
    </source>
</reference>
<sequence>MIVCHCNVIKRAEVQAVIRQIMADDPTQALEPHCIYRVLNKRGRCCCCFPTVCRIVDDMLADAVTGAAVLMPLAGRDEAIPLGGTA</sequence>
<protein>
    <submittedName>
        <fullName evidence="1">(2Fe-2S)-binding protein</fullName>
    </submittedName>
</protein>
<dbReference type="Proteomes" id="UP000249590">
    <property type="component" value="Unassembled WGS sequence"/>
</dbReference>
<name>A0A8B2NWI2_9HYPH</name>
<organism evidence="1 2">
    <name type="scientific">Acuticoccus sediminis</name>
    <dbReference type="NCBI Taxonomy" id="2184697"/>
    <lineage>
        <taxon>Bacteria</taxon>
        <taxon>Pseudomonadati</taxon>
        <taxon>Pseudomonadota</taxon>
        <taxon>Alphaproteobacteria</taxon>
        <taxon>Hyphomicrobiales</taxon>
        <taxon>Amorphaceae</taxon>
        <taxon>Acuticoccus</taxon>
    </lineage>
</organism>
<accession>A0A8B2NWI2</accession>
<gene>
    <name evidence="1" type="ORF">DLJ53_15800</name>
</gene>
<dbReference type="EMBL" id="QHHQ01000003">
    <property type="protein sequence ID" value="RAI00711.1"/>
    <property type="molecule type" value="Genomic_DNA"/>
</dbReference>
<dbReference type="AlphaFoldDB" id="A0A8B2NWI2"/>
<keyword evidence="2" id="KW-1185">Reference proteome</keyword>
<evidence type="ECO:0000313" key="1">
    <source>
        <dbReference type="EMBL" id="RAI00711.1"/>
    </source>
</evidence>
<evidence type="ECO:0000313" key="2">
    <source>
        <dbReference type="Proteomes" id="UP000249590"/>
    </source>
</evidence>
<dbReference type="OrthoDB" id="7428628at2"/>